<dbReference type="EMBL" id="HBUF01194970">
    <property type="protein sequence ID" value="CAG6659699.1"/>
    <property type="molecule type" value="Transcribed_RNA"/>
</dbReference>
<dbReference type="EMBL" id="HBUF01194969">
    <property type="protein sequence ID" value="CAG6659696.1"/>
    <property type="molecule type" value="Transcribed_RNA"/>
</dbReference>
<dbReference type="EMBL" id="HBUF01026714">
    <property type="protein sequence ID" value="CAG6613141.1"/>
    <property type="molecule type" value="Transcribed_RNA"/>
</dbReference>
<reference evidence="1" key="1">
    <citation type="submission" date="2021-05" db="EMBL/GenBank/DDBJ databases">
        <authorList>
            <person name="Alioto T."/>
            <person name="Alioto T."/>
            <person name="Gomez Garrido J."/>
        </authorList>
    </citation>
    <scope>NUCLEOTIDE SEQUENCE</scope>
</reference>
<dbReference type="EMBL" id="HBUF01194968">
    <property type="protein sequence ID" value="CAG6659694.1"/>
    <property type="molecule type" value="Transcribed_RNA"/>
</dbReference>
<dbReference type="EMBL" id="HBUF01361124">
    <property type="protein sequence ID" value="CAG6720787.1"/>
    <property type="molecule type" value="Transcribed_RNA"/>
</dbReference>
<accession>A0A8D8S3A6</accession>
<dbReference type="EMBL" id="HBUF01026713">
    <property type="protein sequence ID" value="CAG6613138.1"/>
    <property type="molecule type" value="Transcribed_RNA"/>
</dbReference>
<proteinExistence type="predicted"/>
<dbReference type="AlphaFoldDB" id="A0A8D8S3A6"/>
<dbReference type="EMBL" id="HBUF01026716">
    <property type="protein sequence ID" value="CAG6613145.1"/>
    <property type="molecule type" value="Transcribed_RNA"/>
</dbReference>
<dbReference type="EMBL" id="HBUF01361125">
    <property type="protein sequence ID" value="CAG6720790.1"/>
    <property type="molecule type" value="Transcribed_RNA"/>
</dbReference>
<dbReference type="EMBL" id="HBUF01026715">
    <property type="protein sequence ID" value="CAG6613143.1"/>
    <property type="molecule type" value="Transcribed_RNA"/>
</dbReference>
<name>A0A8D8S3A6_9HEMI</name>
<dbReference type="EMBL" id="HBUF01194971">
    <property type="protein sequence ID" value="CAG6659702.1"/>
    <property type="molecule type" value="Transcribed_RNA"/>
</dbReference>
<evidence type="ECO:0000313" key="1">
    <source>
        <dbReference type="EMBL" id="CAG6659699.1"/>
    </source>
</evidence>
<sequence>MFWQMKHRNVRLCYSPCYLESPVQKNSTVVCCRSSAFLHLLLTIPISSLKPETLLCPNLEANMDARDFYVMVTGLLKRTPIVSTMILWSYECLKTSRVSGRCSSVI</sequence>
<organism evidence="1">
    <name type="scientific">Cacopsylla melanoneura</name>
    <dbReference type="NCBI Taxonomy" id="428564"/>
    <lineage>
        <taxon>Eukaryota</taxon>
        <taxon>Metazoa</taxon>
        <taxon>Ecdysozoa</taxon>
        <taxon>Arthropoda</taxon>
        <taxon>Hexapoda</taxon>
        <taxon>Insecta</taxon>
        <taxon>Pterygota</taxon>
        <taxon>Neoptera</taxon>
        <taxon>Paraneoptera</taxon>
        <taxon>Hemiptera</taxon>
        <taxon>Sternorrhyncha</taxon>
        <taxon>Psylloidea</taxon>
        <taxon>Psyllidae</taxon>
        <taxon>Psyllinae</taxon>
        <taxon>Cacopsylla</taxon>
    </lineage>
</organism>
<protein>
    <submittedName>
        <fullName evidence="1">Uncharacterized protein</fullName>
    </submittedName>
</protein>
<dbReference type="EMBL" id="HBUF01536849">
    <property type="protein sequence ID" value="CAG6753582.1"/>
    <property type="molecule type" value="Transcribed_RNA"/>
</dbReference>
<dbReference type="EMBL" id="HBUF01361123">
    <property type="protein sequence ID" value="CAG6720785.1"/>
    <property type="molecule type" value="Transcribed_RNA"/>
</dbReference>
<dbReference type="EMBL" id="HBUF01194967">
    <property type="protein sequence ID" value="CAG6659691.1"/>
    <property type="molecule type" value="Transcribed_RNA"/>
</dbReference>